<protein>
    <submittedName>
        <fullName evidence="1">Uncharacterized protein</fullName>
    </submittedName>
</protein>
<evidence type="ECO:0000313" key="2">
    <source>
        <dbReference type="Proteomes" id="UP000271631"/>
    </source>
</evidence>
<accession>A0A3M6C1G0</accession>
<organism evidence="1 2">
    <name type="scientific">Pseudomonas syringae pv. maculicola</name>
    <dbReference type="NCBI Taxonomy" id="59511"/>
    <lineage>
        <taxon>Bacteria</taxon>
        <taxon>Pseudomonadati</taxon>
        <taxon>Pseudomonadota</taxon>
        <taxon>Gammaproteobacteria</taxon>
        <taxon>Pseudomonadales</taxon>
        <taxon>Pseudomonadaceae</taxon>
        <taxon>Pseudomonas</taxon>
    </lineage>
</organism>
<evidence type="ECO:0000313" key="1">
    <source>
        <dbReference type="EMBL" id="RMV37569.1"/>
    </source>
</evidence>
<dbReference type="AlphaFoldDB" id="A0A3M6C1G0"/>
<dbReference type="EMBL" id="RBUQ01000141">
    <property type="protein sequence ID" value="RMV37569.1"/>
    <property type="molecule type" value="Genomic_DNA"/>
</dbReference>
<proteinExistence type="predicted"/>
<reference evidence="1 2" key="1">
    <citation type="submission" date="2018-08" db="EMBL/GenBank/DDBJ databases">
        <title>Recombination of ecologically and evolutionarily significant loci maintains genetic cohesion in the Pseudomonas syringae species complex.</title>
        <authorList>
            <person name="Dillon M."/>
            <person name="Thakur S."/>
            <person name="Almeida R.N.D."/>
            <person name="Weir B.S."/>
            <person name="Guttman D.S."/>
        </authorList>
    </citation>
    <scope>NUCLEOTIDE SEQUENCE [LARGE SCALE GENOMIC DNA]</scope>
    <source>
        <strain evidence="1 2">ICMP 11281</strain>
    </source>
</reference>
<gene>
    <name evidence="1" type="ORF">ALP13_05398</name>
</gene>
<sequence>MGDDRFDALVRGISSRFGAGQHGAGIENVEALVLHRAHVEIVDRHDHEDIQVILATVGLFIPTHGFFQAGHGVLAFIDVFWLDIDAQGHFPLTHGGKGVFDAPQITGHQREQVGWLHERVFPGRPVPSALFFAAGNRVAVGQQDRKVLLVGAQRGGECAHHVRAVEVVGNLAKALGLTLGAEHAAGLVQAFQRGIGFRMDAHGAVDREAFGLWMQRQVIVCQLIISSAQLDVAQFHRNQFQMLAVQHQRRQACATLRVAAHDQLGVDQRVVVEQLEGQVRLIDEVLGSLVVLQVNHFRLFGAHAGILLLMHGQLIGRVFANVDHASVENQVLALDPQQRALGNRVLVQVEADNLGRIRLDRVTKLDRLGVM</sequence>
<dbReference type="Proteomes" id="UP000271631">
    <property type="component" value="Unassembled WGS sequence"/>
</dbReference>
<comment type="caution">
    <text evidence="1">The sequence shown here is derived from an EMBL/GenBank/DDBJ whole genome shotgun (WGS) entry which is preliminary data.</text>
</comment>
<name>A0A3M6C1G0_PSEYM</name>